<evidence type="ECO:0000256" key="2">
    <source>
        <dbReference type="SAM" id="Phobius"/>
    </source>
</evidence>
<protein>
    <submittedName>
        <fullName evidence="3">Uncharacterized protein</fullName>
    </submittedName>
</protein>
<dbReference type="AlphaFoldDB" id="A0A381TIY9"/>
<organism evidence="3">
    <name type="scientific">marine metagenome</name>
    <dbReference type="NCBI Taxonomy" id="408172"/>
    <lineage>
        <taxon>unclassified sequences</taxon>
        <taxon>metagenomes</taxon>
        <taxon>ecological metagenomes</taxon>
    </lineage>
</organism>
<evidence type="ECO:0000256" key="1">
    <source>
        <dbReference type="SAM" id="MobiDB-lite"/>
    </source>
</evidence>
<feature type="region of interest" description="Disordered" evidence="1">
    <location>
        <begin position="1"/>
        <end position="22"/>
    </location>
</feature>
<keyword evidence="2" id="KW-0472">Membrane</keyword>
<feature type="non-terminal residue" evidence="3">
    <location>
        <position position="199"/>
    </location>
</feature>
<reference evidence="3" key="1">
    <citation type="submission" date="2018-05" db="EMBL/GenBank/DDBJ databases">
        <authorList>
            <person name="Lanie J.A."/>
            <person name="Ng W.-L."/>
            <person name="Kazmierczak K.M."/>
            <person name="Andrzejewski T.M."/>
            <person name="Davidsen T.M."/>
            <person name="Wayne K.J."/>
            <person name="Tettelin H."/>
            <person name="Glass J.I."/>
            <person name="Rusch D."/>
            <person name="Podicherti R."/>
            <person name="Tsui H.-C.T."/>
            <person name="Winkler M.E."/>
        </authorList>
    </citation>
    <scope>NUCLEOTIDE SEQUENCE</scope>
</reference>
<keyword evidence="2" id="KW-0812">Transmembrane</keyword>
<keyword evidence="2" id="KW-1133">Transmembrane helix</keyword>
<name>A0A381TIY9_9ZZZZ</name>
<dbReference type="EMBL" id="UINC01004596">
    <property type="protein sequence ID" value="SVA15508.1"/>
    <property type="molecule type" value="Genomic_DNA"/>
</dbReference>
<feature type="compositionally biased region" description="Polar residues" evidence="1">
    <location>
        <begin position="1"/>
        <end position="14"/>
    </location>
</feature>
<feature type="non-terminal residue" evidence="3">
    <location>
        <position position="1"/>
    </location>
</feature>
<feature type="transmembrane region" description="Helical" evidence="2">
    <location>
        <begin position="32"/>
        <end position="51"/>
    </location>
</feature>
<evidence type="ECO:0000313" key="3">
    <source>
        <dbReference type="EMBL" id="SVA15508.1"/>
    </source>
</evidence>
<sequence>VTTTQTNDKFFTHQQPRKGESKHRRIRTGFKIRTKLLLLVLSLLAIPWMGYKSVREMENFLLEGQQQALELTSEGIASLLSNREALFDPDVGVAEVLGQSFEVLPTKLTNSLSIDANVADWESSFQDIREYTGTGFFECTPDYKPHSLSVRHALGTHESFVYALFQVTDDNVVFRDPELVSLANSDQLRVTIQTFGIEL</sequence>
<gene>
    <name evidence="3" type="ORF">METZ01_LOCUS68362</name>
</gene>
<proteinExistence type="predicted"/>
<accession>A0A381TIY9</accession>